<proteinExistence type="predicted"/>
<feature type="domain" description="Aminotransferase-like plant mobile" evidence="2">
    <location>
        <begin position="275"/>
        <end position="458"/>
    </location>
</feature>
<evidence type="ECO:0000256" key="1">
    <source>
        <dbReference type="SAM" id="MobiDB-lite"/>
    </source>
</evidence>
<dbReference type="Pfam" id="PF10536">
    <property type="entry name" value="PMD"/>
    <property type="match status" value="1"/>
</dbReference>
<dbReference type="EMBL" id="JAINDJ010000006">
    <property type="protein sequence ID" value="KAG9444280.1"/>
    <property type="molecule type" value="Genomic_DNA"/>
</dbReference>
<dbReference type="InterPro" id="IPR019557">
    <property type="entry name" value="AminoTfrase-like_pln_mobile"/>
</dbReference>
<accession>A0AAV7E853</accession>
<evidence type="ECO:0000313" key="3">
    <source>
        <dbReference type="EMBL" id="KAG9444280.1"/>
    </source>
</evidence>
<organism evidence="3 4">
    <name type="scientific">Aristolochia fimbriata</name>
    <name type="common">White veined hardy Dutchman's pipe vine</name>
    <dbReference type="NCBI Taxonomy" id="158543"/>
    <lineage>
        <taxon>Eukaryota</taxon>
        <taxon>Viridiplantae</taxon>
        <taxon>Streptophyta</taxon>
        <taxon>Embryophyta</taxon>
        <taxon>Tracheophyta</taxon>
        <taxon>Spermatophyta</taxon>
        <taxon>Magnoliopsida</taxon>
        <taxon>Magnoliidae</taxon>
        <taxon>Piperales</taxon>
        <taxon>Aristolochiaceae</taxon>
        <taxon>Aristolochia</taxon>
    </lineage>
</organism>
<evidence type="ECO:0000313" key="4">
    <source>
        <dbReference type="Proteomes" id="UP000825729"/>
    </source>
</evidence>
<dbReference type="Proteomes" id="UP000825729">
    <property type="component" value="Unassembled WGS sequence"/>
</dbReference>
<keyword evidence="4" id="KW-1185">Reference proteome</keyword>
<dbReference type="InterPro" id="IPR044824">
    <property type="entry name" value="MAIN-like"/>
</dbReference>
<dbReference type="PANTHER" id="PTHR46033:SF8">
    <property type="entry name" value="PROTEIN MAINTENANCE OF MERISTEMS-LIKE"/>
    <property type="match status" value="1"/>
</dbReference>
<name>A0AAV7E853_ARIFI</name>
<comment type="caution">
    <text evidence="3">The sequence shown here is derived from an EMBL/GenBank/DDBJ whole genome shotgun (WGS) entry which is preliminary data.</text>
</comment>
<sequence>MMYNVLGWNPRTDRISIWMSFTCNGQLMYTPVLDDMSLESGLVMVKHGFQSMLVLFVKLDTYPYEMDNIRSLKNVGGTGKGAVMVYWGRAPVEGDERVEGPIVEFIPEERESSDDPNNISSGEDTWPDPVTKEVEEEEEVEFPLPTMGVPPLEENDEPYPDSWIRVMDMDAIYTNTMVPSVDEDNVPPPVDVGVGQRFMSKDALHMYLKDYCIKRHVQFKVVMANTPLLYYQDSHRREAIWHGENPRCLECTEHFQTLRHWPMDERMLPYIEAAGFGALYRVQWLRLDKPLITSLVERWRNETNTFHLANGEMTITLEDVDVFLGLRVDEFTVTGLTRGDWMELARVLLGVEIPPGSFQGGRLSLSWIRGRFLFCFDDVPEEVIQQHTQAYLLHLVGSTIFSDGSARGVHMAYLTLFEDFDTAGRYNWGGATLVFLYRELAKACHTRVVSIAGCLTLI</sequence>
<evidence type="ECO:0000259" key="2">
    <source>
        <dbReference type="Pfam" id="PF10536"/>
    </source>
</evidence>
<reference evidence="3 4" key="1">
    <citation type="submission" date="2021-07" db="EMBL/GenBank/DDBJ databases">
        <title>The Aristolochia fimbriata genome: insights into angiosperm evolution, floral development and chemical biosynthesis.</title>
        <authorList>
            <person name="Jiao Y."/>
        </authorList>
    </citation>
    <scope>NUCLEOTIDE SEQUENCE [LARGE SCALE GENOMIC DNA]</scope>
    <source>
        <strain evidence="3">IBCAS-2021</strain>
        <tissue evidence="3">Leaf</tissue>
    </source>
</reference>
<protein>
    <recommendedName>
        <fullName evidence="2">Aminotransferase-like plant mobile domain-containing protein</fullName>
    </recommendedName>
</protein>
<dbReference type="AlphaFoldDB" id="A0AAV7E853"/>
<dbReference type="PANTHER" id="PTHR46033">
    <property type="entry name" value="PROTEIN MAIN-LIKE 2"/>
    <property type="match status" value="1"/>
</dbReference>
<gene>
    <name evidence="3" type="ORF">H6P81_015620</name>
</gene>
<feature type="region of interest" description="Disordered" evidence="1">
    <location>
        <begin position="108"/>
        <end position="129"/>
    </location>
</feature>
<dbReference type="GO" id="GO:0010073">
    <property type="term" value="P:meristem maintenance"/>
    <property type="evidence" value="ECO:0007669"/>
    <property type="project" value="InterPro"/>
</dbReference>
<feature type="region of interest" description="Disordered" evidence="1">
    <location>
        <begin position="135"/>
        <end position="154"/>
    </location>
</feature>